<keyword evidence="14" id="KW-1185">Reference proteome</keyword>
<keyword evidence="11 12" id="KW-0472">Membrane</keyword>
<evidence type="ECO:0000256" key="11">
    <source>
        <dbReference type="ARBA" id="ARBA00023136"/>
    </source>
</evidence>
<name>W9YW13_9EURO</name>
<dbReference type="NCBIfam" id="TIGR02970">
    <property type="entry name" value="succ_dehyd_cytB"/>
    <property type="match status" value="1"/>
</dbReference>
<dbReference type="InterPro" id="IPR018495">
    <property type="entry name" value="Succ_DH_cyt_bsu_CS"/>
</dbReference>
<dbReference type="CDD" id="cd03499">
    <property type="entry name" value="SQR_TypeC_SdhC"/>
    <property type="match status" value="1"/>
</dbReference>
<feature type="transmembrane region" description="Helical" evidence="12">
    <location>
        <begin position="95"/>
        <end position="114"/>
    </location>
</feature>
<keyword evidence="7" id="KW-0809">Transit peptide</keyword>
<evidence type="ECO:0000256" key="10">
    <source>
        <dbReference type="ARBA" id="ARBA00023128"/>
    </source>
</evidence>
<evidence type="ECO:0000256" key="8">
    <source>
        <dbReference type="ARBA" id="ARBA00022989"/>
    </source>
</evidence>
<keyword evidence="9" id="KW-0408">Iron</keyword>
<evidence type="ECO:0000256" key="5">
    <source>
        <dbReference type="ARBA" id="ARBA00022723"/>
    </source>
</evidence>
<keyword evidence="5" id="KW-0479">Metal-binding</keyword>
<dbReference type="RefSeq" id="XP_007720950.1">
    <property type="nucleotide sequence ID" value="XM_007722760.1"/>
</dbReference>
<dbReference type="GeneID" id="19156749"/>
<dbReference type="GO" id="GO:0009055">
    <property type="term" value="F:electron transfer activity"/>
    <property type="evidence" value="ECO:0007669"/>
    <property type="project" value="InterPro"/>
</dbReference>
<comment type="subcellular location">
    <subcellularLocation>
        <location evidence="1">Mitochondrion inner membrane</location>
        <topology evidence="1">Multi-pass membrane protein</topology>
    </subcellularLocation>
</comment>
<keyword evidence="8 12" id="KW-1133">Transmembrane helix</keyword>
<dbReference type="STRING" id="1182541.W9YW13"/>
<evidence type="ECO:0000256" key="1">
    <source>
        <dbReference type="ARBA" id="ARBA00004448"/>
    </source>
</evidence>
<dbReference type="GO" id="GO:0006121">
    <property type="term" value="P:mitochondrial electron transport, succinate to ubiquinone"/>
    <property type="evidence" value="ECO:0007669"/>
    <property type="project" value="TreeGrafter"/>
</dbReference>
<dbReference type="PANTHER" id="PTHR10978">
    <property type="entry name" value="SUCCINATE DEHYDROGENASE CYTOCHROME B560 SUBUNIT"/>
    <property type="match status" value="1"/>
</dbReference>
<dbReference type="GO" id="GO:0005743">
    <property type="term" value="C:mitochondrial inner membrane"/>
    <property type="evidence" value="ECO:0007669"/>
    <property type="project" value="UniProtKB-SubCell"/>
</dbReference>
<dbReference type="InterPro" id="IPR000701">
    <property type="entry name" value="SuccDH_FuR_B_TM-su"/>
</dbReference>
<sequence length="194" mass="20973">MSVNVFSRRALQATTRRLAAANPSTFSKTPLSRLPAPVAVAMGQHIQYRPAATTQISSSAAEEILASQRRHRPISPHLAIYRPQITWYLSGLHRITGATLSGAIYVFGAAYLVAPMFGWHLESASLAASFASLPILVKIGLKALVAFPFTFHSFNGLRHLVWDTGATITNKQVIITGWTVVGLSALTALGFTFL</sequence>
<evidence type="ECO:0000256" key="9">
    <source>
        <dbReference type="ARBA" id="ARBA00023004"/>
    </source>
</evidence>
<dbReference type="PROSITE" id="PS01000">
    <property type="entry name" value="SDH_CYT_1"/>
    <property type="match status" value="1"/>
</dbReference>
<dbReference type="SUPFAM" id="SSF81343">
    <property type="entry name" value="Fumarate reductase respiratory complex transmembrane subunits"/>
    <property type="match status" value="1"/>
</dbReference>
<dbReference type="PROSITE" id="PS01001">
    <property type="entry name" value="SDH_CYT_2"/>
    <property type="match status" value="1"/>
</dbReference>
<evidence type="ECO:0000313" key="14">
    <source>
        <dbReference type="Proteomes" id="UP000019484"/>
    </source>
</evidence>
<evidence type="ECO:0000256" key="3">
    <source>
        <dbReference type="ARBA" id="ARBA00022617"/>
    </source>
</evidence>
<evidence type="ECO:0000313" key="13">
    <source>
        <dbReference type="EMBL" id="EXJ93456.1"/>
    </source>
</evidence>
<dbReference type="GO" id="GO:0006099">
    <property type="term" value="P:tricarboxylic acid cycle"/>
    <property type="evidence" value="ECO:0007669"/>
    <property type="project" value="InterPro"/>
</dbReference>
<dbReference type="HOGENOM" id="CLU_094691_0_2_1"/>
<comment type="caution">
    <text evidence="13">The sequence shown here is derived from an EMBL/GenBank/DDBJ whole genome shotgun (WGS) entry which is preliminary data.</text>
</comment>
<dbReference type="Pfam" id="PF01127">
    <property type="entry name" value="Sdh_cyt"/>
    <property type="match status" value="1"/>
</dbReference>
<reference evidence="13 14" key="1">
    <citation type="submission" date="2013-03" db="EMBL/GenBank/DDBJ databases">
        <title>The Genome Sequence of Capronia coronata CBS 617.96.</title>
        <authorList>
            <consortium name="The Broad Institute Genomics Platform"/>
            <person name="Cuomo C."/>
            <person name="de Hoog S."/>
            <person name="Gorbushina A."/>
            <person name="Walker B."/>
            <person name="Young S.K."/>
            <person name="Zeng Q."/>
            <person name="Gargeya S."/>
            <person name="Fitzgerald M."/>
            <person name="Haas B."/>
            <person name="Abouelleil A."/>
            <person name="Allen A.W."/>
            <person name="Alvarado L."/>
            <person name="Arachchi H.M."/>
            <person name="Berlin A.M."/>
            <person name="Chapman S.B."/>
            <person name="Gainer-Dewar J."/>
            <person name="Goldberg J."/>
            <person name="Griggs A."/>
            <person name="Gujja S."/>
            <person name="Hansen M."/>
            <person name="Howarth C."/>
            <person name="Imamovic A."/>
            <person name="Ireland A."/>
            <person name="Larimer J."/>
            <person name="McCowan C."/>
            <person name="Murphy C."/>
            <person name="Pearson M."/>
            <person name="Poon T.W."/>
            <person name="Priest M."/>
            <person name="Roberts A."/>
            <person name="Saif S."/>
            <person name="Shea T."/>
            <person name="Sisk P."/>
            <person name="Sykes S."/>
            <person name="Wortman J."/>
            <person name="Nusbaum C."/>
            <person name="Birren B."/>
        </authorList>
    </citation>
    <scope>NUCLEOTIDE SEQUENCE [LARGE SCALE GENOMIC DNA]</scope>
    <source>
        <strain evidence="13 14">CBS 617.96</strain>
    </source>
</reference>
<dbReference type="PANTHER" id="PTHR10978:SF5">
    <property type="entry name" value="SUCCINATE DEHYDROGENASE CYTOCHROME B560 SUBUNIT, MITOCHONDRIAL"/>
    <property type="match status" value="1"/>
</dbReference>
<keyword evidence="10" id="KW-0496">Mitochondrion</keyword>
<keyword evidence="13" id="KW-0830">Ubiquinone</keyword>
<dbReference type="AlphaFoldDB" id="W9YW13"/>
<comment type="similarity">
    <text evidence="2">Belongs to the cytochrome b560 family.</text>
</comment>
<organism evidence="13 14">
    <name type="scientific">Capronia coronata CBS 617.96</name>
    <dbReference type="NCBI Taxonomy" id="1182541"/>
    <lineage>
        <taxon>Eukaryota</taxon>
        <taxon>Fungi</taxon>
        <taxon>Dikarya</taxon>
        <taxon>Ascomycota</taxon>
        <taxon>Pezizomycotina</taxon>
        <taxon>Eurotiomycetes</taxon>
        <taxon>Chaetothyriomycetidae</taxon>
        <taxon>Chaetothyriales</taxon>
        <taxon>Herpotrichiellaceae</taxon>
        <taxon>Capronia</taxon>
    </lineage>
</organism>
<dbReference type="EMBL" id="AMWN01000002">
    <property type="protein sequence ID" value="EXJ93456.1"/>
    <property type="molecule type" value="Genomic_DNA"/>
</dbReference>
<keyword evidence="3" id="KW-0349">Heme</keyword>
<evidence type="ECO:0000256" key="6">
    <source>
        <dbReference type="ARBA" id="ARBA00022792"/>
    </source>
</evidence>
<dbReference type="FunFam" id="1.20.1300.10:FF:000008">
    <property type="entry name" value="Succinate dehydrogenase cytochrome b560 subunit"/>
    <property type="match status" value="1"/>
</dbReference>
<keyword evidence="4 12" id="KW-0812">Transmembrane</keyword>
<dbReference type="Gene3D" id="1.20.1300.10">
    <property type="entry name" value="Fumarate reductase/succinate dehydrogenase, transmembrane subunit"/>
    <property type="match status" value="1"/>
</dbReference>
<evidence type="ECO:0000256" key="7">
    <source>
        <dbReference type="ARBA" id="ARBA00022946"/>
    </source>
</evidence>
<dbReference type="InterPro" id="IPR034804">
    <property type="entry name" value="SQR/QFR_C/D"/>
</dbReference>
<keyword evidence="6" id="KW-0999">Mitochondrion inner membrane</keyword>
<gene>
    <name evidence="13" type="ORF">A1O1_01848</name>
</gene>
<feature type="transmembrane region" description="Helical" evidence="12">
    <location>
        <begin position="172"/>
        <end position="193"/>
    </location>
</feature>
<accession>W9YW13</accession>
<evidence type="ECO:0000256" key="12">
    <source>
        <dbReference type="SAM" id="Phobius"/>
    </source>
</evidence>
<dbReference type="eggNOG" id="KOG0449">
    <property type="taxonomic scope" value="Eukaryota"/>
</dbReference>
<dbReference type="OrthoDB" id="588261at2759"/>
<proteinExistence type="inferred from homology"/>
<feature type="transmembrane region" description="Helical" evidence="12">
    <location>
        <begin position="126"/>
        <end position="151"/>
    </location>
</feature>
<protein>
    <submittedName>
        <fullName evidence="13">Succinate dehydrogenase (Ubiquinone) cytochrome b560 subunit</fullName>
    </submittedName>
</protein>
<evidence type="ECO:0000256" key="2">
    <source>
        <dbReference type="ARBA" id="ARBA00007244"/>
    </source>
</evidence>
<dbReference type="Proteomes" id="UP000019484">
    <property type="component" value="Unassembled WGS sequence"/>
</dbReference>
<dbReference type="InterPro" id="IPR014314">
    <property type="entry name" value="Succ_DH_cytb556"/>
</dbReference>
<evidence type="ECO:0000256" key="4">
    <source>
        <dbReference type="ARBA" id="ARBA00022692"/>
    </source>
</evidence>
<dbReference type="GO" id="GO:0046872">
    <property type="term" value="F:metal ion binding"/>
    <property type="evidence" value="ECO:0007669"/>
    <property type="project" value="UniProtKB-KW"/>
</dbReference>